<comment type="caution">
    <text evidence="3">The sequence shown here is derived from an EMBL/GenBank/DDBJ whole genome shotgun (WGS) entry which is preliminary data.</text>
</comment>
<proteinExistence type="inferred from homology"/>
<sequence length="408" mass="46063">MTSEVAPCMPFDWWRRASGRSAGAGGGLMTSEGAQGRAQDICRRLQEALDSLATGTDAKDHPDGQSEENFKRLSQDVKKQLQALLEVLQEAERSSSAGEMQNAPLVKAWLGQFLGDDLPKHLVQNLTQLEFEVRNDVVTVFSAVVRLGATLTDDDLLQQYVKDHPQFFELLVKGYETPEIATHCGMMLRSCARQAKLVQTFLSQTAVVLKLIQFTRHEVFDISTDAFSSLHDFLLNHQDVSAEFLQANFRDFFKIYNSLLQEGDYVTKRQALKLLSDLLLGRKFMRVMMMYIGDDSYLQIHMELLRDDSKTIQLEAFHIFKIFVANPNRPPRVHAILFRNKEGLMKLLHELTPHRPDDKQFLEDMRTVLSKLEALEPPPRIEKSGGYQGGTQPDPSPKSRGSAPGVAL</sequence>
<dbReference type="Proteomes" id="UP001178507">
    <property type="component" value="Unassembled WGS sequence"/>
</dbReference>
<evidence type="ECO:0000313" key="4">
    <source>
        <dbReference type="Proteomes" id="UP001178507"/>
    </source>
</evidence>
<dbReference type="GO" id="GO:0043539">
    <property type="term" value="F:protein serine/threonine kinase activator activity"/>
    <property type="evidence" value="ECO:0007669"/>
    <property type="project" value="TreeGrafter"/>
</dbReference>
<name>A0AA36MN18_9DINO</name>
<evidence type="ECO:0000256" key="1">
    <source>
        <dbReference type="ARBA" id="ARBA00011012"/>
    </source>
</evidence>
<dbReference type="InterPro" id="IPR013878">
    <property type="entry name" value="Mo25"/>
</dbReference>
<dbReference type="AlphaFoldDB" id="A0AA36MN18"/>
<evidence type="ECO:0000313" key="3">
    <source>
        <dbReference type="EMBL" id="CAJ1373618.1"/>
    </source>
</evidence>
<reference evidence="3" key="1">
    <citation type="submission" date="2023-08" db="EMBL/GenBank/DDBJ databases">
        <authorList>
            <person name="Chen Y."/>
            <person name="Shah S."/>
            <person name="Dougan E. K."/>
            <person name="Thang M."/>
            <person name="Chan C."/>
        </authorList>
    </citation>
    <scope>NUCLEOTIDE SEQUENCE</scope>
</reference>
<dbReference type="PANTHER" id="PTHR10182">
    <property type="entry name" value="CALCIUM-BINDING PROTEIN 39-RELATED"/>
    <property type="match status" value="1"/>
</dbReference>
<feature type="region of interest" description="Disordered" evidence="2">
    <location>
        <begin position="372"/>
        <end position="408"/>
    </location>
</feature>
<dbReference type="InterPro" id="IPR011989">
    <property type="entry name" value="ARM-like"/>
</dbReference>
<dbReference type="GO" id="GO:0035556">
    <property type="term" value="P:intracellular signal transduction"/>
    <property type="evidence" value="ECO:0007669"/>
    <property type="project" value="TreeGrafter"/>
</dbReference>
<evidence type="ECO:0008006" key="5">
    <source>
        <dbReference type="Google" id="ProtNLM"/>
    </source>
</evidence>
<dbReference type="SUPFAM" id="SSF48371">
    <property type="entry name" value="ARM repeat"/>
    <property type="match status" value="1"/>
</dbReference>
<organism evidence="3 4">
    <name type="scientific">Effrenium voratum</name>
    <dbReference type="NCBI Taxonomy" id="2562239"/>
    <lineage>
        <taxon>Eukaryota</taxon>
        <taxon>Sar</taxon>
        <taxon>Alveolata</taxon>
        <taxon>Dinophyceae</taxon>
        <taxon>Suessiales</taxon>
        <taxon>Symbiodiniaceae</taxon>
        <taxon>Effrenium</taxon>
    </lineage>
</organism>
<protein>
    <recommendedName>
        <fullName evidence="5">Mo25-like protein</fullName>
    </recommendedName>
</protein>
<dbReference type="Pfam" id="PF08569">
    <property type="entry name" value="Mo25"/>
    <property type="match status" value="1"/>
</dbReference>
<dbReference type="EMBL" id="CAUJNA010000204">
    <property type="protein sequence ID" value="CAJ1373618.1"/>
    <property type="molecule type" value="Genomic_DNA"/>
</dbReference>
<comment type="similarity">
    <text evidence="1">Belongs to the Mo25 family.</text>
</comment>
<dbReference type="InterPro" id="IPR016024">
    <property type="entry name" value="ARM-type_fold"/>
</dbReference>
<dbReference type="PANTHER" id="PTHR10182:SF3">
    <property type="entry name" value="PROTEIN MO25"/>
    <property type="match status" value="1"/>
</dbReference>
<keyword evidence="4" id="KW-1185">Reference proteome</keyword>
<evidence type="ECO:0000256" key="2">
    <source>
        <dbReference type="SAM" id="MobiDB-lite"/>
    </source>
</evidence>
<dbReference type="Gene3D" id="1.25.10.10">
    <property type="entry name" value="Leucine-rich Repeat Variant"/>
    <property type="match status" value="1"/>
</dbReference>
<gene>
    <name evidence="3" type="ORF">EVOR1521_LOCUS3381</name>
</gene>
<accession>A0AA36MN18</accession>